<gene>
    <name evidence="1" type="ORF">LCGC14_1650060</name>
</gene>
<reference evidence="1" key="1">
    <citation type="journal article" date="2015" name="Nature">
        <title>Complex archaea that bridge the gap between prokaryotes and eukaryotes.</title>
        <authorList>
            <person name="Spang A."/>
            <person name="Saw J.H."/>
            <person name="Jorgensen S.L."/>
            <person name="Zaremba-Niedzwiedzka K."/>
            <person name="Martijn J."/>
            <person name="Lind A.E."/>
            <person name="van Eijk R."/>
            <person name="Schleper C."/>
            <person name="Guy L."/>
            <person name="Ettema T.J."/>
        </authorList>
    </citation>
    <scope>NUCLEOTIDE SEQUENCE</scope>
</reference>
<dbReference type="Gene3D" id="3.90.550.10">
    <property type="entry name" value="Spore Coat Polysaccharide Biosynthesis Protein SpsA, Chain A"/>
    <property type="match status" value="1"/>
</dbReference>
<dbReference type="SUPFAM" id="SSF51161">
    <property type="entry name" value="Trimeric LpxA-like enzymes"/>
    <property type="match status" value="1"/>
</dbReference>
<comment type="caution">
    <text evidence="1">The sequence shown here is derived from an EMBL/GenBank/DDBJ whole genome shotgun (WGS) entry which is preliminary data.</text>
</comment>
<dbReference type="Gene3D" id="2.160.10.10">
    <property type="entry name" value="Hexapeptide repeat proteins"/>
    <property type="match status" value="1"/>
</dbReference>
<dbReference type="InterPro" id="IPR050179">
    <property type="entry name" value="Trans_hexapeptide_repeat"/>
</dbReference>
<evidence type="ECO:0008006" key="2">
    <source>
        <dbReference type="Google" id="ProtNLM"/>
    </source>
</evidence>
<dbReference type="Pfam" id="PF00132">
    <property type="entry name" value="Hexapep"/>
    <property type="match status" value="1"/>
</dbReference>
<dbReference type="PANTHER" id="PTHR43300">
    <property type="entry name" value="ACETYLTRANSFERASE"/>
    <property type="match status" value="1"/>
</dbReference>
<dbReference type="AlphaFoldDB" id="A0A0F9HX08"/>
<dbReference type="EMBL" id="LAZR01013863">
    <property type="protein sequence ID" value="KKM19986.1"/>
    <property type="molecule type" value="Genomic_DNA"/>
</dbReference>
<accession>A0A0F9HX08</accession>
<evidence type="ECO:0000313" key="1">
    <source>
        <dbReference type="EMBL" id="KKM19986.1"/>
    </source>
</evidence>
<proteinExistence type="predicted"/>
<organism evidence="1">
    <name type="scientific">marine sediment metagenome</name>
    <dbReference type="NCBI Taxonomy" id="412755"/>
    <lineage>
        <taxon>unclassified sequences</taxon>
        <taxon>metagenomes</taxon>
        <taxon>ecological metagenomes</taxon>
    </lineage>
</organism>
<dbReference type="InterPro" id="IPR029044">
    <property type="entry name" value="Nucleotide-diphossugar_trans"/>
</dbReference>
<name>A0A0F9HX08_9ZZZZ</name>
<dbReference type="CDD" id="cd03349">
    <property type="entry name" value="LbH_XAT"/>
    <property type="match status" value="1"/>
</dbReference>
<sequence>MKVGRHSYTGNDQYINGPTVEIGNFTAIAGVVKFHGTSNHTKDRVSIYPFHLFCPGVPDISCSKGGIYIGNDVWIGEGVTLLSGVTIGDGVVIGARAVISKDCEPYGVYVGNPAKLVKHRFPANIIRELKLIKWWDWSDELIVERIDDFYGTIEDFVEKYRCPMNYVIMAAGEEKRWGNHLGVPKQLIDINGERLIDRTIRQLKERGAEPMFVTVPEIGHFGEIDAEQIKGTERQYELGKFINVDGKLPLPITFFWGDTYFTDEAMNTILADENEFRFFGRETPGEIFALKANELVMKNARTLFEIRKSMTSCGSWDLYRLIVGLKFDVHLASEYFTEINDLTEDFDKPDDYTEWRKKYDNS</sequence>
<dbReference type="PANTHER" id="PTHR43300:SF11">
    <property type="entry name" value="ACETYLTRANSFERASE RV3034C-RELATED"/>
    <property type="match status" value="1"/>
</dbReference>
<dbReference type="InterPro" id="IPR001451">
    <property type="entry name" value="Hexapep"/>
</dbReference>
<protein>
    <recommendedName>
        <fullName evidence="2">MobA-like NTP transferase domain-containing protein</fullName>
    </recommendedName>
</protein>
<dbReference type="SUPFAM" id="SSF53448">
    <property type="entry name" value="Nucleotide-diphospho-sugar transferases"/>
    <property type="match status" value="1"/>
</dbReference>
<dbReference type="InterPro" id="IPR011004">
    <property type="entry name" value="Trimer_LpxA-like_sf"/>
</dbReference>